<dbReference type="EC" id="3.1.-.-" evidence="7"/>
<dbReference type="AlphaFoldDB" id="A0A1W9ZB42"/>
<protein>
    <recommendedName>
        <fullName evidence="7">Ribonuclease VapC</fullName>
        <shortName evidence="7">RNase VapC</shortName>
        <ecNumber evidence="7">3.1.-.-</ecNumber>
    </recommendedName>
    <alternativeName>
        <fullName evidence="7">Toxin VapC</fullName>
    </alternativeName>
</protein>
<comment type="cofactor">
    <cofactor evidence="1 7">
        <name>Mg(2+)</name>
        <dbReference type="ChEBI" id="CHEBI:18420"/>
    </cofactor>
</comment>
<feature type="binding site" evidence="7">
    <location>
        <position position="106"/>
    </location>
    <ligand>
        <name>Mg(2+)</name>
        <dbReference type="ChEBI" id="CHEBI:18420"/>
    </ligand>
</feature>
<feature type="domain" description="PIN" evidence="8">
    <location>
        <begin position="4"/>
        <end position="128"/>
    </location>
</feature>
<dbReference type="RefSeq" id="WP_083116164.1">
    <property type="nucleotide sequence ID" value="NZ_JACKTS010000031.1"/>
</dbReference>
<evidence type="ECO:0000256" key="4">
    <source>
        <dbReference type="ARBA" id="ARBA00022723"/>
    </source>
</evidence>
<keyword evidence="3 7" id="KW-0540">Nuclease</keyword>
<dbReference type="GO" id="GO:0004540">
    <property type="term" value="F:RNA nuclease activity"/>
    <property type="evidence" value="ECO:0007669"/>
    <property type="project" value="InterPro"/>
</dbReference>
<keyword evidence="6 7" id="KW-0460">Magnesium</keyword>
<evidence type="ECO:0000259" key="8">
    <source>
        <dbReference type="Pfam" id="PF01850"/>
    </source>
</evidence>
<evidence type="ECO:0000256" key="3">
    <source>
        <dbReference type="ARBA" id="ARBA00022722"/>
    </source>
</evidence>
<evidence type="ECO:0000313" key="10">
    <source>
        <dbReference type="Proteomes" id="UP000192284"/>
    </source>
</evidence>
<keyword evidence="10" id="KW-1185">Reference proteome</keyword>
<comment type="caution">
    <text evidence="9">The sequence shown here is derived from an EMBL/GenBank/DDBJ whole genome shotgun (WGS) entry which is preliminary data.</text>
</comment>
<dbReference type="Pfam" id="PF01850">
    <property type="entry name" value="PIN"/>
    <property type="match status" value="1"/>
</dbReference>
<reference evidence="9 10" key="1">
    <citation type="submission" date="2017-02" db="EMBL/GenBank/DDBJ databases">
        <title>The new phylogeny of genus Mycobacterium.</title>
        <authorList>
            <person name="Tortoli E."/>
            <person name="Trovato A."/>
            <person name="Cirillo D.M."/>
        </authorList>
    </citation>
    <scope>NUCLEOTIDE SEQUENCE [LARGE SCALE GENOMIC DNA]</scope>
    <source>
        <strain evidence="9 10">DSM 45057</strain>
    </source>
</reference>
<keyword evidence="5 7" id="KW-0378">Hydrolase</keyword>
<comment type="function">
    <text evidence="7">Toxic component of a toxin-antitoxin (TA) system. An RNase.</text>
</comment>
<dbReference type="InterPro" id="IPR029060">
    <property type="entry name" value="PIN-like_dom_sf"/>
</dbReference>
<dbReference type="HAMAP" id="MF_00265">
    <property type="entry name" value="VapC_Nob1"/>
    <property type="match status" value="1"/>
</dbReference>
<name>A0A1W9ZB42_MYCAN</name>
<evidence type="ECO:0000256" key="1">
    <source>
        <dbReference type="ARBA" id="ARBA00001946"/>
    </source>
</evidence>
<keyword evidence="7" id="KW-0800">Toxin</keyword>
<dbReference type="InterPro" id="IPR006226">
    <property type="entry name" value="Mtu_PIN"/>
</dbReference>
<dbReference type="GO" id="GO:0000287">
    <property type="term" value="F:magnesium ion binding"/>
    <property type="evidence" value="ECO:0007669"/>
    <property type="project" value="UniProtKB-UniRule"/>
</dbReference>
<evidence type="ECO:0000256" key="6">
    <source>
        <dbReference type="ARBA" id="ARBA00022842"/>
    </source>
</evidence>
<proteinExistence type="inferred from homology"/>
<sequence length="139" mass="14766">MTALLDVNVLIALGWPNHAHHRAAQRWFARSSSKGWATTPVTELGFVRISSNRKVMQVSTTPATATAQLAAMTALPGHAFWPDDVALVVGTAGDRAAVSNHRQVTDRHLIALAVRYGGRLVTFDTTLSASAPAGAVEVL</sequence>
<dbReference type="Gene3D" id="3.40.50.1010">
    <property type="entry name" value="5'-nuclease"/>
    <property type="match status" value="1"/>
</dbReference>
<gene>
    <name evidence="7" type="primary">vapC</name>
    <name evidence="9" type="ORF">BST12_26410</name>
</gene>
<accession>A0A1W9ZB42</accession>
<evidence type="ECO:0000256" key="7">
    <source>
        <dbReference type="HAMAP-Rule" id="MF_00265"/>
    </source>
</evidence>
<feature type="binding site" evidence="7">
    <location>
        <position position="6"/>
    </location>
    <ligand>
        <name>Mg(2+)</name>
        <dbReference type="ChEBI" id="CHEBI:18420"/>
    </ligand>
</feature>
<dbReference type="GO" id="GO:0090729">
    <property type="term" value="F:toxin activity"/>
    <property type="evidence" value="ECO:0007669"/>
    <property type="project" value="UniProtKB-KW"/>
</dbReference>
<dbReference type="InterPro" id="IPR002716">
    <property type="entry name" value="PIN_dom"/>
</dbReference>
<organism evidence="9 10">
    <name type="scientific">Mycobacterium angelicum</name>
    <dbReference type="NCBI Taxonomy" id="470074"/>
    <lineage>
        <taxon>Bacteria</taxon>
        <taxon>Bacillati</taxon>
        <taxon>Actinomycetota</taxon>
        <taxon>Actinomycetes</taxon>
        <taxon>Mycobacteriales</taxon>
        <taxon>Mycobacteriaceae</taxon>
        <taxon>Mycobacterium</taxon>
    </lineage>
</organism>
<comment type="similarity">
    <text evidence="7">Belongs to the PINc/VapC protein family.</text>
</comment>
<evidence type="ECO:0000256" key="2">
    <source>
        <dbReference type="ARBA" id="ARBA00022649"/>
    </source>
</evidence>
<dbReference type="GO" id="GO:0045926">
    <property type="term" value="P:negative regulation of growth"/>
    <property type="evidence" value="ECO:0007669"/>
    <property type="project" value="UniProtKB-ARBA"/>
</dbReference>
<dbReference type="InterPro" id="IPR022907">
    <property type="entry name" value="VapC_family"/>
</dbReference>
<dbReference type="Proteomes" id="UP000192284">
    <property type="component" value="Unassembled WGS sequence"/>
</dbReference>
<dbReference type="SUPFAM" id="SSF88723">
    <property type="entry name" value="PIN domain-like"/>
    <property type="match status" value="1"/>
</dbReference>
<dbReference type="EMBL" id="MVHE01000088">
    <property type="protein sequence ID" value="ORA10768.1"/>
    <property type="molecule type" value="Genomic_DNA"/>
</dbReference>
<dbReference type="OrthoDB" id="196567at2"/>
<dbReference type="NCBIfam" id="TIGR00028">
    <property type="entry name" value="Mtu_PIN_fam"/>
    <property type="match status" value="1"/>
</dbReference>
<evidence type="ECO:0000313" key="9">
    <source>
        <dbReference type="EMBL" id="ORA10768.1"/>
    </source>
</evidence>
<dbReference type="GO" id="GO:0016788">
    <property type="term" value="F:hydrolase activity, acting on ester bonds"/>
    <property type="evidence" value="ECO:0007669"/>
    <property type="project" value="InterPro"/>
</dbReference>
<keyword evidence="4 7" id="KW-0479">Metal-binding</keyword>
<evidence type="ECO:0000256" key="5">
    <source>
        <dbReference type="ARBA" id="ARBA00022801"/>
    </source>
</evidence>
<keyword evidence="2 7" id="KW-1277">Toxin-antitoxin system</keyword>